<organism evidence="3 4">
    <name type="scientific">Symbiodinium natans</name>
    <dbReference type="NCBI Taxonomy" id="878477"/>
    <lineage>
        <taxon>Eukaryota</taxon>
        <taxon>Sar</taxon>
        <taxon>Alveolata</taxon>
        <taxon>Dinophyceae</taxon>
        <taxon>Suessiales</taxon>
        <taxon>Symbiodiniaceae</taxon>
        <taxon>Symbiodinium</taxon>
    </lineage>
</organism>
<dbReference type="InterPro" id="IPR000387">
    <property type="entry name" value="Tyr_Pase_dom"/>
</dbReference>
<reference evidence="3" key="1">
    <citation type="submission" date="2021-02" db="EMBL/GenBank/DDBJ databases">
        <authorList>
            <person name="Dougan E. K."/>
            <person name="Rhodes N."/>
            <person name="Thang M."/>
            <person name="Chan C."/>
        </authorList>
    </citation>
    <scope>NUCLEOTIDE SEQUENCE</scope>
</reference>
<dbReference type="OrthoDB" id="5632at2759"/>
<feature type="region of interest" description="Disordered" evidence="1">
    <location>
        <begin position="207"/>
        <end position="239"/>
    </location>
</feature>
<proteinExistence type="predicted"/>
<dbReference type="Pfam" id="PF22785">
    <property type="entry name" value="Tc-R-P"/>
    <property type="match status" value="1"/>
</dbReference>
<accession>A0A812JZ90</accession>
<name>A0A812JZ90_9DINO</name>
<dbReference type="AlphaFoldDB" id="A0A812JZ90"/>
<dbReference type="SUPFAM" id="SSF52799">
    <property type="entry name" value="(Phosphotyrosine protein) phosphatases II"/>
    <property type="match status" value="2"/>
</dbReference>
<evidence type="ECO:0000313" key="3">
    <source>
        <dbReference type="EMBL" id="CAE7218962.1"/>
    </source>
</evidence>
<evidence type="ECO:0000313" key="4">
    <source>
        <dbReference type="Proteomes" id="UP000604046"/>
    </source>
</evidence>
<protein>
    <submittedName>
        <fullName evidence="3">CDC14B protein</fullName>
    </submittedName>
</protein>
<dbReference type="PROSITE" id="PS00383">
    <property type="entry name" value="TYR_PHOSPHATASE_1"/>
    <property type="match status" value="1"/>
</dbReference>
<dbReference type="EMBL" id="CAJNDS010000566">
    <property type="protein sequence ID" value="CAE7218962.1"/>
    <property type="molecule type" value="Genomic_DNA"/>
</dbReference>
<evidence type="ECO:0000256" key="1">
    <source>
        <dbReference type="SAM" id="MobiDB-lite"/>
    </source>
</evidence>
<dbReference type="Proteomes" id="UP000604046">
    <property type="component" value="Unassembled WGS sequence"/>
</dbReference>
<keyword evidence="4" id="KW-1185">Reference proteome</keyword>
<dbReference type="Gene3D" id="3.90.190.10">
    <property type="entry name" value="Protein tyrosine phosphatase superfamily"/>
    <property type="match status" value="2"/>
</dbReference>
<dbReference type="PANTHER" id="PTHR23339">
    <property type="entry name" value="TYROSINE SPECIFIC PROTEIN PHOSPHATASE AND DUAL SPECIFICITY PROTEIN PHOSPHATASE"/>
    <property type="match status" value="1"/>
</dbReference>
<dbReference type="InterPro" id="IPR016130">
    <property type="entry name" value="Tyr_Pase_AS"/>
</dbReference>
<dbReference type="PROSITE" id="PS50056">
    <property type="entry name" value="TYR_PHOSPHATASE_2"/>
    <property type="match status" value="1"/>
</dbReference>
<dbReference type="InterPro" id="IPR029021">
    <property type="entry name" value="Prot-tyrosine_phosphatase-like"/>
</dbReference>
<comment type="caution">
    <text evidence="3">The sequence shown here is derived from an EMBL/GenBank/DDBJ whole genome shotgun (WGS) entry which is preliminary data.</text>
</comment>
<feature type="domain" description="Tyrosine specific protein phosphatases" evidence="2">
    <location>
        <begin position="315"/>
        <end position="380"/>
    </location>
</feature>
<gene>
    <name evidence="3" type="primary">CDC14B</name>
    <name evidence="3" type="ORF">SNAT2548_LOCUS7902</name>
</gene>
<sequence length="410" mass="45443">MPRLGKLRWDGDGHYVLDQFPGEHPPTLGQIITYLKMVDAEMEASRYVVQVTSHRRRAVSAVLAGAVLVLARGFTPEEAWERVLAVCGEPESDAKAAWDRFPPPFSNTGETGPTSLTVYDCLRGLAAAREKNWLEDYHLFDVEAWKLMREKFDASWLIPGEILAMANPLGTSQNPRFPGLLERGPPPDQRLPEEYLITSDSSGSLAARAEAADSKRQGPSGGDAGSLFNIPVPDETSKGSSWKLPFSRSAELERLEADTFISLMLRSKVYEVTRLNYDYECKDQDKYEKAFLKHGLRVHYVPFTDGDIPSKAVVQEFLKQCKKALQKDATIALHCMGGMGRTGVMAGAHAAAHHRVDGKAFHGWTRICRPGTVQTVKQEVFLRNLDCPDVLRVSSVRSLLGRIRLGSGCS</sequence>
<dbReference type="InterPro" id="IPR050561">
    <property type="entry name" value="PTP"/>
</dbReference>
<evidence type="ECO:0000259" key="2">
    <source>
        <dbReference type="PROSITE" id="PS50056"/>
    </source>
</evidence>